<dbReference type="GeneID" id="9476474"/>
<evidence type="ECO:0000256" key="2">
    <source>
        <dbReference type="ARBA" id="ARBA00004613"/>
    </source>
</evidence>
<proteinExistence type="predicted"/>
<dbReference type="eggNOG" id="ENOG502SB6I">
    <property type="taxonomic scope" value="Eukaryota"/>
</dbReference>
<dbReference type="KEGG" id="pif:PITG_18834"/>
<organism evidence="5 6">
    <name type="scientific">Phytophthora infestans (strain T30-4)</name>
    <name type="common">Potato late blight agent</name>
    <dbReference type="NCBI Taxonomy" id="403677"/>
    <lineage>
        <taxon>Eukaryota</taxon>
        <taxon>Sar</taxon>
        <taxon>Stramenopiles</taxon>
        <taxon>Oomycota</taxon>
        <taxon>Peronosporomycetes</taxon>
        <taxon>Peronosporales</taxon>
        <taxon>Peronosporaceae</taxon>
        <taxon>Phytophthora</taxon>
    </lineage>
</organism>
<dbReference type="Pfam" id="PF20147">
    <property type="entry name" value="Crinkler"/>
    <property type="match status" value="1"/>
</dbReference>
<evidence type="ECO:0000313" key="5">
    <source>
        <dbReference type="EMBL" id="EEY69529.1"/>
    </source>
</evidence>
<evidence type="ECO:0000313" key="6">
    <source>
        <dbReference type="Proteomes" id="UP000006643"/>
    </source>
</evidence>
<reference evidence="6" key="1">
    <citation type="journal article" date="2009" name="Nature">
        <title>Genome sequence and analysis of the Irish potato famine pathogen Phytophthora infestans.</title>
        <authorList>
            <consortium name="The Broad Institute Genome Sequencing Platform"/>
            <person name="Haas B.J."/>
            <person name="Kamoun S."/>
            <person name="Zody M.C."/>
            <person name="Jiang R.H."/>
            <person name="Handsaker R.E."/>
            <person name="Cano L.M."/>
            <person name="Grabherr M."/>
            <person name="Kodira C.D."/>
            <person name="Raffaele S."/>
            <person name="Torto-Alalibo T."/>
            <person name="Bozkurt T.O."/>
            <person name="Ah-Fong A.M."/>
            <person name="Alvarado L."/>
            <person name="Anderson V.L."/>
            <person name="Armstrong M.R."/>
            <person name="Avrova A."/>
            <person name="Baxter L."/>
            <person name="Beynon J."/>
            <person name="Boevink P.C."/>
            <person name="Bollmann S.R."/>
            <person name="Bos J.I."/>
            <person name="Bulone V."/>
            <person name="Cai G."/>
            <person name="Cakir C."/>
            <person name="Carrington J.C."/>
            <person name="Chawner M."/>
            <person name="Conti L."/>
            <person name="Costanzo S."/>
            <person name="Ewan R."/>
            <person name="Fahlgren N."/>
            <person name="Fischbach M.A."/>
            <person name="Fugelstad J."/>
            <person name="Gilroy E.M."/>
            <person name="Gnerre S."/>
            <person name="Green P.J."/>
            <person name="Grenville-Briggs L.J."/>
            <person name="Griffith J."/>
            <person name="Grunwald N.J."/>
            <person name="Horn K."/>
            <person name="Horner N.R."/>
            <person name="Hu C.H."/>
            <person name="Huitema E."/>
            <person name="Jeong D.H."/>
            <person name="Jones A.M."/>
            <person name="Jones J.D."/>
            <person name="Jones R.W."/>
            <person name="Karlsson E.K."/>
            <person name="Kunjeti S.G."/>
            <person name="Lamour K."/>
            <person name="Liu Z."/>
            <person name="Ma L."/>
            <person name="Maclean D."/>
            <person name="Chibucos M.C."/>
            <person name="McDonald H."/>
            <person name="McWalters J."/>
            <person name="Meijer H.J."/>
            <person name="Morgan W."/>
            <person name="Morris P.F."/>
            <person name="Munro C.A."/>
            <person name="O'Neill K."/>
            <person name="Ospina-Giraldo M."/>
            <person name="Pinzon A."/>
            <person name="Pritchard L."/>
            <person name="Ramsahoye B."/>
            <person name="Ren Q."/>
            <person name="Restrepo S."/>
            <person name="Roy S."/>
            <person name="Sadanandom A."/>
            <person name="Savidor A."/>
            <person name="Schornack S."/>
            <person name="Schwartz D.C."/>
            <person name="Schumann U.D."/>
            <person name="Schwessinger B."/>
            <person name="Seyer L."/>
            <person name="Sharpe T."/>
            <person name="Silvar C."/>
            <person name="Song J."/>
            <person name="Studholme D.J."/>
            <person name="Sykes S."/>
            <person name="Thines M."/>
            <person name="van de Vondervoort P.J."/>
            <person name="Phuntumart V."/>
            <person name="Wawra S."/>
            <person name="Weide R."/>
            <person name="Win J."/>
            <person name="Young C."/>
            <person name="Zhou S."/>
            <person name="Fry W."/>
            <person name="Meyers B.C."/>
            <person name="van West P."/>
            <person name="Ristaino J."/>
            <person name="Govers F."/>
            <person name="Birch P.R."/>
            <person name="Whisson S.C."/>
            <person name="Judelson H.S."/>
            <person name="Nusbaum C."/>
        </authorList>
    </citation>
    <scope>NUCLEOTIDE SEQUENCE [LARGE SCALE GENOMIC DNA]</scope>
    <source>
        <strain evidence="6">T30-4</strain>
    </source>
</reference>
<feature type="domain" description="Crinkler effector protein N-terminal" evidence="4">
    <location>
        <begin position="2"/>
        <end position="119"/>
    </location>
</feature>
<dbReference type="GO" id="GO:0043657">
    <property type="term" value="C:host cell"/>
    <property type="evidence" value="ECO:0007669"/>
    <property type="project" value="UniProtKB-SubCell"/>
</dbReference>
<dbReference type="AlphaFoldDB" id="D0NZH2"/>
<protein>
    <submittedName>
        <fullName evidence="5">Crinkler (CRN) family protein</fullName>
    </submittedName>
</protein>
<evidence type="ECO:0000256" key="1">
    <source>
        <dbReference type="ARBA" id="ARBA00004340"/>
    </source>
</evidence>
<evidence type="ECO:0000256" key="3">
    <source>
        <dbReference type="ARBA" id="ARBA00022525"/>
    </source>
</evidence>
<keyword evidence="3" id="KW-0964">Secreted</keyword>
<comment type="subcellular location">
    <subcellularLocation>
        <location evidence="1">Host cell</location>
    </subcellularLocation>
    <subcellularLocation>
        <location evidence="2">Secreted</location>
    </subcellularLocation>
</comment>
<evidence type="ECO:0000259" key="4">
    <source>
        <dbReference type="Pfam" id="PF20147"/>
    </source>
</evidence>
<dbReference type="Proteomes" id="UP000006643">
    <property type="component" value="Unassembled WGS sequence"/>
</dbReference>
<dbReference type="GO" id="GO:0005576">
    <property type="term" value="C:extracellular region"/>
    <property type="evidence" value="ECO:0007669"/>
    <property type="project" value="UniProtKB-SubCell"/>
</dbReference>
<dbReference type="VEuPathDB" id="FungiDB:PITG_18834"/>
<dbReference type="InterPro" id="IPR045379">
    <property type="entry name" value="Crinkler_N"/>
</dbReference>
<dbReference type="OrthoDB" id="129641at2759"/>
<sequence length="559" mass="62098">MVTLFCAVVGVAGSTFPVDINENKWVGHLKKAIKEENASTITCDAKNLQLFLAKKKKGAGVWLTENDVKDGVTDTSDLKLLGVAGAPLSLVGLSEKDVKFVPTLEDVESMNTPVHVLVVAPGIITTVEVRERKDEMLMAELAYYQRLGQEIQIKCHSCCGAILDKIDTIYEEGSHPKPFICVEGSSGMGKSQLAFSLGGEGRKYPRPWFYWPLLSAGEEMQRVYWNFSSIATAFESVVKKDELEKLPKAEILNSASSFYTTQKLWTYGFIIELLRYYSRADVGAQMIRVENETFEVAKCGLKDVIDARTKINNRKVLPFFILDEMTPSGEIPNMMKLAAFQRNVFRACGLVVIVMGTDAKISNLVSQSQHSRTGSHWWMTVVSSFPTYQSIPFNDPAKEESWQKVIKLHPVVKDIADNSRGLFSRYFVDAVVQFALEEVAENEIFALADMLDAAFKAVYVKAQDAKGFMNTESGRHAQLMALSYTNASVELPDYTISATSCDDDRSEPPLKKSKVGVQSMHVHFANLVDEEITDVVVSGGRLKKSGWNPLDANLSFSSH</sequence>
<keyword evidence="6" id="KW-1185">Reference proteome</keyword>
<gene>
    <name evidence="5" type="ORF">PITG_18834</name>
</gene>
<accession>D0NZH2</accession>
<name>D0NZH2_PHYIT</name>
<dbReference type="HOGENOM" id="CLU_018082_0_0_1"/>
<dbReference type="EMBL" id="DS028199">
    <property type="protein sequence ID" value="EEY69529.1"/>
    <property type="molecule type" value="Genomic_DNA"/>
</dbReference>
<dbReference type="RefSeq" id="XP_002997241.1">
    <property type="nucleotide sequence ID" value="XM_002997195.1"/>
</dbReference>
<dbReference type="InParanoid" id="D0NZH2"/>